<sequence length="145" mass="15932">MASPQLDASDSDDGFQDLLSEDEEHETLLDQESVALEHRMKTLGIRDGLDLGKEHTLQEGFDQGFALGAARSFRFGKLRGALGTAVACGLFDLIMITQARVCMSQLRTFEMDTSVHKTGEEDMCSEVETVVRQAEEMLKTVGLSS</sequence>
<dbReference type="PANTHER" id="PTHR18829">
    <property type="entry name" value="PROTEIN YAE1 HOMOLOG"/>
    <property type="match status" value="1"/>
</dbReference>
<reference evidence="6 7" key="1">
    <citation type="journal article" date="2017" name="Genome Biol. Evol.">
        <title>Phytophthora megakarya and P. palmivora, closely related causal agents of cacao black pod rot, underwent increases in genome sizes and gene numbers by different mechanisms.</title>
        <authorList>
            <person name="Ali S.S."/>
            <person name="Shao J."/>
            <person name="Lary D.J."/>
            <person name="Kronmiller B."/>
            <person name="Shen D."/>
            <person name="Strem M.D."/>
            <person name="Amoako-Attah I."/>
            <person name="Akrofi A.Y."/>
            <person name="Begoude B.A."/>
            <person name="Ten Hoopen G.M."/>
            <person name="Coulibaly K."/>
            <person name="Kebe B.I."/>
            <person name="Melnick R.L."/>
            <person name="Guiltinan M.J."/>
            <person name="Tyler B.M."/>
            <person name="Meinhardt L.W."/>
            <person name="Bailey B.A."/>
        </authorList>
    </citation>
    <scope>NUCLEOTIDE SEQUENCE [LARGE SCALE GENOMIC DNA]</scope>
    <source>
        <strain evidence="7">sbr112.9</strain>
    </source>
</reference>
<proteinExistence type="predicted"/>
<organism evidence="6 7">
    <name type="scientific">Phytophthora palmivora</name>
    <dbReference type="NCBI Taxonomy" id="4796"/>
    <lineage>
        <taxon>Eukaryota</taxon>
        <taxon>Sar</taxon>
        <taxon>Stramenopiles</taxon>
        <taxon>Oomycota</taxon>
        <taxon>Peronosporomycetes</taxon>
        <taxon>Peronosporales</taxon>
        <taxon>Peronosporaceae</taxon>
        <taxon>Phytophthora</taxon>
    </lineage>
</organism>
<dbReference type="Pfam" id="PF09811">
    <property type="entry name" value="Yae1_N"/>
    <property type="match status" value="1"/>
</dbReference>
<evidence type="ECO:0000256" key="2">
    <source>
        <dbReference type="ARBA" id="ARBA00004496"/>
    </source>
</evidence>
<name>A0A2P4XQF5_9STRA</name>
<evidence type="ECO:0000256" key="4">
    <source>
        <dbReference type="ARBA" id="ARBA00023242"/>
    </source>
</evidence>
<protein>
    <recommendedName>
        <fullName evidence="5">Essential protein Yae1 N-terminal domain-containing protein</fullName>
    </recommendedName>
</protein>
<gene>
    <name evidence="6" type="ORF">PHPALM_16144</name>
</gene>
<comment type="caution">
    <text evidence="6">The sequence shown here is derived from an EMBL/GenBank/DDBJ whole genome shotgun (WGS) entry which is preliminary data.</text>
</comment>
<evidence type="ECO:0000313" key="6">
    <source>
        <dbReference type="EMBL" id="POM67788.1"/>
    </source>
</evidence>
<keyword evidence="3" id="KW-0963">Cytoplasm</keyword>
<feature type="domain" description="Essential protein Yae1 N-terminal" evidence="5">
    <location>
        <begin position="46"/>
        <end position="81"/>
    </location>
</feature>
<dbReference type="EMBL" id="NCKW01008664">
    <property type="protein sequence ID" value="POM67788.1"/>
    <property type="molecule type" value="Genomic_DNA"/>
</dbReference>
<dbReference type="OrthoDB" id="20086at2759"/>
<evidence type="ECO:0000259" key="5">
    <source>
        <dbReference type="Pfam" id="PF09811"/>
    </source>
</evidence>
<accession>A0A2P4XQF5</accession>
<evidence type="ECO:0000256" key="1">
    <source>
        <dbReference type="ARBA" id="ARBA00004123"/>
    </source>
</evidence>
<dbReference type="InterPro" id="IPR019191">
    <property type="entry name" value="Essential_protein_Yae1_N"/>
</dbReference>
<dbReference type="PANTHER" id="PTHR18829:SF0">
    <property type="entry name" value="PROTEIN YAE1 HOMOLOG"/>
    <property type="match status" value="1"/>
</dbReference>
<dbReference type="InterPro" id="IPR038881">
    <property type="entry name" value="Yae1-like"/>
</dbReference>
<comment type="subcellular location">
    <subcellularLocation>
        <location evidence="2">Cytoplasm</location>
    </subcellularLocation>
    <subcellularLocation>
        <location evidence="1">Nucleus</location>
    </subcellularLocation>
</comment>
<dbReference type="GO" id="GO:0005634">
    <property type="term" value="C:nucleus"/>
    <property type="evidence" value="ECO:0007669"/>
    <property type="project" value="UniProtKB-SubCell"/>
</dbReference>
<keyword evidence="7" id="KW-1185">Reference proteome</keyword>
<dbReference type="GO" id="GO:0005737">
    <property type="term" value="C:cytoplasm"/>
    <property type="evidence" value="ECO:0007669"/>
    <property type="project" value="UniProtKB-SubCell"/>
</dbReference>
<dbReference type="AlphaFoldDB" id="A0A2P4XQF5"/>
<keyword evidence="4" id="KW-0539">Nucleus</keyword>
<evidence type="ECO:0000313" key="7">
    <source>
        <dbReference type="Proteomes" id="UP000237271"/>
    </source>
</evidence>
<dbReference type="Proteomes" id="UP000237271">
    <property type="component" value="Unassembled WGS sequence"/>
</dbReference>
<evidence type="ECO:0000256" key="3">
    <source>
        <dbReference type="ARBA" id="ARBA00022490"/>
    </source>
</evidence>